<evidence type="ECO:0000256" key="3">
    <source>
        <dbReference type="ARBA" id="ARBA00004496"/>
    </source>
</evidence>
<evidence type="ECO:0000256" key="9">
    <source>
        <dbReference type="ARBA" id="ARBA00022741"/>
    </source>
</evidence>
<dbReference type="GO" id="GO:0005524">
    <property type="term" value="F:ATP binding"/>
    <property type="evidence" value="ECO:0007669"/>
    <property type="project" value="UniProtKB-UniRule"/>
</dbReference>
<dbReference type="GO" id="GO:0046872">
    <property type="term" value="F:metal ion binding"/>
    <property type="evidence" value="ECO:0007669"/>
    <property type="project" value="UniProtKB-KW"/>
</dbReference>
<dbReference type="EMBL" id="NXLX01000004">
    <property type="protein sequence ID" value="RDU74197.1"/>
    <property type="molecule type" value="Genomic_DNA"/>
</dbReference>
<comment type="cofactor">
    <cofactor evidence="2">
        <name>K(+)</name>
        <dbReference type="ChEBI" id="CHEBI:29103"/>
    </cofactor>
</comment>
<evidence type="ECO:0000256" key="2">
    <source>
        <dbReference type="ARBA" id="ARBA00001958"/>
    </source>
</evidence>
<keyword evidence="10 16" id="KW-0418">Kinase</keyword>
<keyword evidence="18" id="KW-1185">Reference proteome</keyword>
<feature type="binding site" evidence="16">
    <location>
        <position position="90"/>
    </location>
    <ligand>
        <name>K(+)</name>
        <dbReference type="ChEBI" id="CHEBI:29103"/>
    </ligand>
</feature>
<feature type="active site" description="Proton acceptor" evidence="16">
    <location>
        <position position="75"/>
    </location>
</feature>
<dbReference type="CDD" id="cd24015">
    <property type="entry name" value="ASKHA_NBD_PanK-III"/>
    <property type="match status" value="1"/>
</dbReference>
<dbReference type="Gene3D" id="3.30.420.40">
    <property type="match status" value="2"/>
</dbReference>
<evidence type="ECO:0000256" key="15">
    <source>
        <dbReference type="ARBA" id="ARBA00040883"/>
    </source>
</evidence>
<evidence type="ECO:0000313" key="18">
    <source>
        <dbReference type="Proteomes" id="UP000256695"/>
    </source>
</evidence>
<evidence type="ECO:0000256" key="11">
    <source>
        <dbReference type="ARBA" id="ARBA00022840"/>
    </source>
</evidence>
<dbReference type="NCBIfam" id="TIGR00671">
    <property type="entry name" value="baf"/>
    <property type="match status" value="1"/>
</dbReference>
<comment type="subunit">
    <text evidence="5 16">Homodimer.</text>
</comment>
<organism evidence="17 18">
    <name type="scientific">Helicobacter anseris</name>
    <dbReference type="NCBI Taxonomy" id="375926"/>
    <lineage>
        <taxon>Bacteria</taxon>
        <taxon>Pseudomonadati</taxon>
        <taxon>Campylobacterota</taxon>
        <taxon>Epsilonproteobacteria</taxon>
        <taxon>Campylobacterales</taxon>
        <taxon>Helicobacteraceae</taxon>
        <taxon>Helicobacter</taxon>
    </lineage>
</organism>
<sequence>MIFCDIGNTYFHFYDTKSIWKVAPENLDKKFLTSQVYYISVCKEHEQKLLKLQHHARNIAEYIEIDTLYVGMGIDRKAACLSIFDGVVVDAGSAITIDVMHEGMHLGGCILPGLFAYMHGYASISPVLKKSFNFNLNLDDLPQNTQDAISFGVFKSLKGIIESMAKNKKIFFTGGDGKFLSKFFNNSIYDEMLIFRGMEKTFKDICSKEIK</sequence>
<comment type="pathway">
    <text evidence="4 16">Cofactor biosynthesis; coenzyme A biosynthesis; CoA from (R)-pantothenate: step 1/5.</text>
</comment>
<dbReference type="GO" id="GO:0005737">
    <property type="term" value="C:cytoplasm"/>
    <property type="evidence" value="ECO:0007669"/>
    <property type="project" value="UniProtKB-SubCell"/>
</dbReference>
<dbReference type="Proteomes" id="UP000256695">
    <property type="component" value="Unassembled WGS sequence"/>
</dbReference>
<feature type="binding site" evidence="16">
    <location>
        <position position="93"/>
    </location>
    <ligand>
        <name>ATP</name>
        <dbReference type="ChEBI" id="CHEBI:30616"/>
    </ligand>
</feature>
<keyword evidence="8 16" id="KW-0808">Transferase</keyword>
<dbReference type="PANTHER" id="PTHR34265:SF1">
    <property type="entry name" value="TYPE III PANTOTHENATE KINASE"/>
    <property type="match status" value="1"/>
</dbReference>
<dbReference type="RefSeq" id="WP_115578705.1">
    <property type="nucleotide sequence ID" value="NZ_NXLX01000004.1"/>
</dbReference>
<dbReference type="Pfam" id="PF03309">
    <property type="entry name" value="Pan_kinase"/>
    <property type="match status" value="1"/>
</dbReference>
<evidence type="ECO:0000256" key="4">
    <source>
        <dbReference type="ARBA" id="ARBA00005225"/>
    </source>
</evidence>
<comment type="cofactor">
    <cofactor evidence="16">
        <name>NH4(+)</name>
        <dbReference type="ChEBI" id="CHEBI:28938"/>
    </cofactor>
    <cofactor evidence="16">
        <name>K(+)</name>
        <dbReference type="ChEBI" id="CHEBI:29103"/>
    </cofactor>
    <text evidence="16">A monovalent cation. Ammonium or potassium.</text>
</comment>
<dbReference type="SUPFAM" id="SSF53067">
    <property type="entry name" value="Actin-like ATPase domain"/>
    <property type="match status" value="2"/>
</dbReference>
<dbReference type="NCBIfam" id="NF009872">
    <property type="entry name" value="PRK13333.1"/>
    <property type="match status" value="1"/>
</dbReference>
<protein>
    <recommendedName>
        <fullName evidence="15 16">Type III pantothenate kinase</fullName>
        <ecNumber evidence="6 16">2.7.1.33</ecNumber>
    </recommendedName>
    <alternativeName>
        <fullName evidence="16">PanK-III</fullName>
    </alternativeName>
    <alternativeName>
        <fullName evidence="16">Pantothenic acid kinase</fullName>
    </alternativeName>
</protein>
<dbReference type="OrthoDB" id="5347692at2"/>
<evidence type="ECO:0000256" key="12">
    <source>
        <dbReference type="ARBA" id="ARBA00022958"/>
    </source>
</evidence>
<keyword evidence="16" id="KW-0479">Metal-binding</keyword>
<feature type="binding site" evidence="16">
    <location>
        <begin position="5"/>
        <end position="12"/>
    </location>
    <ligand>
        <name>ATP</name>
        <dbReference type="ChEBI" id="CHEBI:30616"/>
    </ligand>
</feature>
<evidence type="ECO:0000256" key="5">
    <source>
        <dbReference type="ARBA" id="ARBA00011738"/>
    </source>
</evidence>
<comment type="function">
    <text evidence="16">Catalyzes the phosphorylation of pantothenate (Pan), the first step in CoA biosynthesis.</text>
</comment>
<comment type="subcellular location">
    <subcellularLocation>
        <location evidence="3 16">Cytoplasm</location>
    </subcellularLocation>
</comment>
<evidence type="ECO:0000256" key="16">
    <source>
        <dbReference type="HAMAP-Rule" id="MF_01274"/>
    </source>
</evidence>
<evidence type="ECO:0000256" key="8">
    <source>
        <dbReference type="ARBA" id="ARBA00022679"/>
    </source>
</evidence>
<evidence type="ECO:0000256" key="10">
    <source>
        <dbReference type="ARBA" id="ARBA00022777"/>
    </source>
</evidence>
<name>A0A3D8J9N4_9HELI</name>
<dbReference type="PANTHER" id="PTHR34265">
    <property type="entry name" value="TYPE III PANTOTHENATE KINASE"/>
    <property type="match status" value="1"/>
</dbReference>
<dbReference type="InterPro" id="IPR004619">
    <property type="entry name" value="Type_III_PanK"/>
</dbReference>
<dbReference type="EC" id="2.7.1.33" evidence="6 16"/>
<keyword evidence="11 16" id="KW-0067">ATP-binding</keyword>
<evidence type="ECO:0000256" key="1">
    <source>
        <dbReference type="ARBA" id="ARBA00001206"/>
    </source>
</evidence>
<comment type="catalytic activity">
    <reaction evidence="1 16">
        <text>(R)-pantothenate + ATP = (R)-4'-phosphopantothenate + ADP + H(+)</text>
        <dbReference type="Rhea" id="RHEA:16373"/>
        <dbReference type="ChEBI" id="CHEBI:10986"/>
        <dbReference type="ChEBI" id="CHEBI:15378"/>
        <dbReference type="ChEBI" id="CHEBI:29032"/>
        <dbReference type="ChEBI" id="CHEBI:30616"/>
        <dbReference type="ChEBI" id="CHEBI:456216"/>
        <dbReference type="EC" id="2.7.1.33"/>
    </reaction>
</comment>
<dbReference type="GO" id="GO:0015937">
    <property type="term" value="P:coenzyme A biosynthetic process"/>
    <property type="evidence" value="ECO:0007669"/>
    <property type="project" value="UniProtKB-UniRule"/>
</dbReference>
<keyword evidence="12 16" id="KW-0630">Potassium</keyword>
<feature type="binding site" evidence="16">
    <location>
        <begin position="73"/>
        <end position="76"/>
    </location>
    <ligand>
        <name>substrate</name>
    </ligand>
</feature>
<comment type="similarity">
    <text evidence="14 16">Belongs to the type III pantothenate kinase family.</text>
</comment>
<evidence type="ECO:0000256" key="13">
    <source>
        <dbReference type="ARBA" id="ARBA00022993"/>
    </source>
</evidence>
<feature type="binding site" evidence="16">
    <location>
        <position position="69"/>
    </location>
    <ligand>
        <name>substrate</name>
    </ligand>
</feature>
<dbReference type="InterPro" id="IPR043129">
    <property type="entry name" value="ATPase_NBD"/>
</dbReference>
<dbReference type="AlphaFoldDB" id="A0A3D8J9N4"/>
<evidence type="ECO:0000256" key="6">
    <source>
        <dbReference type="ARBA" id="ARBA00012102"/>
    </source>
</evidence>
<evidence type="ECO:0000313" key="17">
    <source>
        <dbReference type="EMBL" id="RDU74197.1"/>
    </source>
</evidence>
<keyword evidence="7 16" id="KW-0963">Cytoplasm</keyword>
<evidence type="ECO:0000256" key="14">
    <source>
        <dbReference type="ARBA" id="ARBA00038036"/>
    </source>
</evidence>
<evidence type="ECO:0000256" key="7">
    <source>
        <dbReference type="ARBA" id="ARBA00022490"/>
    </source>
</evidence>
<keyword evidence="9 16" id="KW-0547">Nucleotide-binding</keyword>
<dbReference type="HAMAP" id="MF_01274">
    <property type="entry name" value="Pantothen_kinase_3"/>
    <property type="match status" value="1"/>
</dbReference>
<dbReference type="UniPathway" id="UPA00241">
    <property type="reaction ID" value="UER00352"/>
</dbReference>
<feature type="binding site" evidence="16">
    <location>
        <position position="145"/>
    </location>
    <ligand>
        <name>substrate</name>
    </ligand>
</feature>
<gene>
    <name evidence="16" type="primary">coaX</name>
    <name evidence="17" type="ORF">CQA57_02710</name>
</gene>
<reference evidence="17 18" key="1">
    <citation type="submission" date="2018-04" db="EMBL/GenBank/DDBJ databases">
        <title>Novel Campyloabacter and Helicobacter Species and Strains.</title>
        <authorList>
            <person name="Mannion A.J."/>
            <person name="Shen Z."/>
            <person name="Fox J.G."/>
        </authorList>
    </citation>
    <scope>NUCLEOTIDE SEQUENCE [LARGE SCALE GENOMIC DNA]</scope>
    <source>
        <strain evidence="17 18">MIT 04-9362</strain>
    </source>
</reference>
<comment type="caution">
    <text evidence="17">The sequence shown here is derived from an EMBL/GenBank/DDBJ whole genome shotgun (WGS) entry which is preliminary data.</text>
</comment>
<dbReference type="GO" id="GO:0004594">
    <property type="term" value="F:pantothenate kinase activity"/>
    <property type="evidence" value="ECO:0007669"/>
    <property type="project" value="UniProtKB-UniRule"/>
</dbReference>
<accession>A0A3D8J9N4</accession>
<keyword evidence="13 16" id="KW-0173">Coenzyme A biosynthesis</keyword>
<proteinExistence type="inferred from homology"/>